<gene>
    <name evidence="2" type="ORF">D5H75_03110</name>
</gene>
<name>A0A3A4AZH5_9ACTN</name>
<evidence type="ECO:0000313" key="3">
    <source>
        <dbReference type="Proteomes" id="UP000265768"/>
    </source>
</evidence>
<reference evidence="2 3" key="1">
    <citation type="submission" date="2018-09" db="EMBL/GenBank/DDBJ databases">
        <title>YIM 75507 draft genome.</title>
        <authorList>
            <person name="Tang S."/>
            <person name="Feng Y."/>
        </authorList>
    </citation>
    <scope>NUCLEOTIDE SEQUENCE [LARGE SCALE GENOMIC DNA]</scope>
    <source>
        <strain evidence="2 3">YIM 75507</strain>
    </source>
</reference>
<keyword evidence="3" id="KW-1185">Reference proteome</keyword>
<dbReference type="RefSeq" id="WP_119924760.1">
    <property type="nucleotide sequence ID" value="NZ_QZEY01000001.1"/>
</dbReference>
<sequence>MGTPDRTDPRGHVHRADPRGYVQAVAAALAELGLENGGAVPDDRPGGPRRVLVIHFDGGFGTENINFADAEALRLGWDEERGWTLQEVLPGRFRPFRIDYHDLGLGLVPEPSQVAEVVRRALGEDLRLRPGEGPRLRRAADDDPALEAALAPYA</sequence>
<dbReference type="EMBL" id="QZEY01000001">
    <property type="protein sequence ID" value="RJL35787.1"/>
    <property type="molecule type" value="Genomic_DNA"/>
</dbReference>
<comment type="caution">
    <text evidence="2">The sequence shown here is derived from an EMBL/GenBank/DDBJ whole genome shotgun (WGS) entry which is preliminary data.</text>
</comment>
<evidence type="ECO:0000259" key="1">
    <source>
        <dbReference type="Pfam" id="PF19809"/>
    </source>
</evidence>
<organism evidence="2 3">
    <name type="scientific">Bailinhaonella thermotolerans</name>
    <dbReference type="NCBI Taxonomy" id="1070861"/>
    <lineage>
        <taxon>Bacteria</taxon>
        <taxon>Bacillati</taxon>
        <taxon>Actinomycetota</taxon>
        <taxon>Actinomycetes</taxon>
        <taxon>Streptosporangiales</taxon>
        <taxon>Streptosporangiaceae</taxon>
        <taxon>Bailinhaonella</taxon>
    </lineage>
</organism>
<dbReference type="Proteomes" id="UP000265768">
    <property type="component" value="Unassembled WGS sequence"/>
</dbReference>
<dbReference type="AlphaFoldDB" id="A0A3A4AZH5"/>
<dbReference type="OrthoDB" id="3528552at2"/>
<accession>A0A3A4AZH5</accession>
<protein>
    <recommendedName>
        <fullName evidence="1">DUF6292 domain-containing protein</fullName>
    </recommendedName>
</protein>
<evidence type="ECO:0000313" key="2">
    <source>
        <dbReference type="EMBL" id="RJL35787.1"/>
    </source>
</evidence>
<proteinExistence type="predicted"/>
<dbReference type="Pfam" id="PF19809">
    <property type="entry name" value="DUF6292"/>
    <property type="match status" value="1"/>
</dbReference>
<feature type="domain" description="DUF6292" evidence="1">
    <location>
        <begin position="21"/>
        <end position="119"/>
    </location>
</feature>
<dbReference type="InterPro" id="IPR046259">
    <property type="entry name" value="DUF6292"/>
</dbReference>